<dbReference type="AlphaFoldDB" id="A0A6G6Y334"/>
<feature type="binding site" description="covalent" evidence="9">
    <location>
        <position position="211"/>
    </location>
    <ligand>
        <name>heme c</name>
        <dbReference type="ChEBI" id="CHEBI:61717"/>
    </ligand>
</feature>
<evidence type="ECO:0000313" key="13">
    <source>
        <dbReference type="Proteomes" id="UP000501568"/>
    </source>
</evidence>
<dbReference type="InterPro" id="IPR002326">
    <property type="entry name" value="Cyt_c1"/>
</dbReference>
<evidence type="ECO:0000256" key="2">
    <source>
        <dbReference type="ARBA" id="ARBA00016165"/>
    </source>
</evidence>
<evidence type="ECO:0000256" key="3">
    <source>
        <dbReference type="ARBA" id="ARBA00022617"/>
    </source>
</evidence>
<keyword evidence="8 10" id="KW-0472">Membrane</keyword>
<dbReference type="SUPFAM" id="SSF46626">
    <property type="entry name" value="Cytochrome c"/>
    <property type="match status" value="1"/>
</dbReference>
<dbReference type="EMBL" id="CP049109">
    <property type="protein sequence ID" value="QIG79128.1"/>
    <property type="molecule type" value="Genomic_DNA"/>
</dbReference>
<name>A0A6G6Y334_9SPHN</name>
<evidence type="ECO:0000256" key="5">
    <source>
        <dbReference type="ARBA" id="ARBA00022723"/>
    </source>
</evidence>
<keyword evidence="13" id="KW-1185">Reference proteome</keyword>
<feature type="binding site" description="covalent" evidence="9">
    <location>
        <position position="82"/>
    </location>
    <ligand>
        <name>heme c</name>
        <dbReference type="ChEBI" id="CHEBI:61717"/>
    </ligand>
</feature>
<evidence type="ECO:0000256" key="4">
    <source>
        <dbReference type="ARBA" id="ARBA00022692"/>
    </source>
</evidence>
<evidence type="ECO:0000256" key="1">
    <source>
        <dbReference type="ARBA" id="ARBA00004370"/>
    </source>
</evidence>
<feature type="binding site" description="covalent" evidence="9">
    <location>
        <position position="83"/>
    </location>
    <ligand>
        <name>heme c</name>
        <dbReference type="ChEBI" id="CHEBI:61717"/>
    </ligand>
</feature>
<feature type="domain" description="Cytochrome c" evidence="11">
    <location>
        <begin position="66"/>
        <end position="175"/>
    </location>
</feature>
<evidence type="ECO:0000313" key="12">
    <source>
        <dbReference type="EMBL" id="QIG79128.1"/>
    </source>
</evidence>
<sequence>MSALFVKSIKFLIGIAFVVALLLALYSTVSGLISDPPAETAEHEFHEHPRDAELSSAGLFGTFDEQQLQRGFLVFEKVCAACHSLKYASFRELEGIGYSEAQVKAIAENWPIPQPTINRDTGEATTRPNMASDRFPLPFANNVAAAAANNNAVPPDLTYMAKARHDGPNYVYSLLTGYQEQPAELLEHFPAAKTPSGLHYNPYFANLNLAMPKPLTQEGQVEYLDGTRPTVDQMAKDVSAFLAWTAEPTLENRHAAGFATILFLIALGILTFGAYRSVWAGVKH</sequence>
<feature type="transmembrane region" description="Helical" evidence="10">
    <location>
        <begin position="255"/>
        <end position="275"/>
    </location>
</feature>
<dbReference type="PRINTS" id="PR00603">
    <property type="entry name" value="CYTOCHROMEC1"/>
</dbReference>
<keyword evidence="5 9" id="KW-0479">Metal-binding</keyword>
<keyword evidence="6 10" id="KW-1133">Transmembrane helix</keyword>
<keyword evidence="7 9" id="KW-0408">Iron</keyword>
<dbReference type="InterPro" id="IPR009056">
    <property type="entry name" value="Cyt_c-like_dom"/>
</dbReference>
<evidence type="ECO:0000256" key="8">
    <source>
        <dbReference type="ARBA" id="ARBA00023136"/>
    </source>
</evidence>
<dbReference type="InterPro" id="IPR036909">
    <property type="entry name" value="Cyt_c-like_dom_sf"/>
</dbReference>
<dbReference type="Gene3D" id="1.20.5.100">
    <property type="entry name" value="Cytochrome c1, transmembrane anchor, C-terminal"/>
    <property type="match status" value="1"/>
</dbReference>
<dbReference type="Gene3D" id="1.10.760.10">
    <property type="entry name" value="Cytochrome c-like domain"/>
    <property type="match status" value="1"/>
</dbReference>
<dbReference type="GO" id="GO:0009055">
    <property type="term" value="F:electron transfer activity"/>
    <property type="evidence" value="ECO:0007669"/>
    <property type="project" value="InterPro"/>
</dbReference>
<accession>A0A6G6Y334</accession>
<organism evidence="12 13">
    <name type="scientific">Stakelama tenebrarum</name>
    <dbReference type="NCBI Taxonomy" id="2711215"/>
    <lineage>
        <taxon>Bacteria</taxon>
        <taxon>Pseudomonadati</taxon>
        <taxon>Pseudomonadota</taxon>
        <taxon>Alphaproteobacteria</taxon>
        <taxon>Sphingomonadales</taxon>
        <taxon>Sphingomonadaceae</taxon>
        <taxon>Stakelama</taxon>
    </lineage>
</organism>
<feature type="binding site" description="covalent" evidence="9">
    <location>
        <position position="79"/>
    </location>
    <ligand>
        <name>heme c</name>
        <dbReference type="ChEBI" id="CHEBI:61717"/>
    </ligand>
</feature>
<keyword evidence="4 10" id="KW-0812">Transmembrane</keyword>
<dbReference type="GO" id="GO:0016020">
    <property type="term" value="C:membrane"/>
    <property type="evidence" value="ECO:0007669"/>
    <property type="project" value="UniProtKB-SubCell"/>
</dbReference>
<comment type="cofactor">
    <cofactor evidence="9">
        <name>heme c</name>
        <dbReference type="ChEBI" id="CHEBI:61717"/>
    </cofactor>
    <text evidence="9">Binds 1 heme c group covalently per subunit.</text>
</comment>
<gene>
    <name evidence="12" type="ORF">G5C33_04550</name>
</gene>
<dbReference type="Pfam" id="PF02167">
    <property type="entry name" value="Cytochrom_C1"/>
    <property type="match status" value="1"/>
</dbReference>
<proteinExistence type="predicted"/>
<protein>
    <recommendedName>
        <fullName evidence="2">Cytochrome c1</fullName>
    </recommendedName>
</protein>
<dbReference type="GO" id="GO:0046872">
    <property type="term" value="F:metal ion binding"/>
    <property type="evidence" value="ECO:0007669"/>
    <property type="project" value="UniProtKB-KW"/>
</dbReference>
<dbReference type="RefSeq" id="WP_165326129.1">
    <property type="nucleotide sequence ID" value="NZ_CP049109.1"/>
</dbReference>
<comment type="subcellular location">
    <subcellularLocation>
        <location evidence="1">Membrane</location>
    </subcellularLocation>
</comment>
<evidence type="ECO:0000256" key="9">
    <source>
        <dbReference type="PIRSR" id="PIRSR602326-1"/>
    </source>
</evidence>
<evidence type="ECO:0000259" key="11">
    <source>
        <dbReference type="PROSITE" id="PS51007"/>
    </source>
</evidence>
<reference evidence="12 13" key="1">
    <citation type="submission" date="2020-02" db="EMBL/GenBank/DDBJ databases">
        <authorList>
            <person name="Zheng R.K."/>
            <person name="Sun C.M."/>
        </authorList>
    </citation>
    <scope>NUCLEOTIDE SEQUENCE [LARGE SCALE GENOMIC DNA]</scope>
    <source>
        <strain evidence="13">zrk23</strain>
    </source>
</reference>
<dbReference type="KEGG" id="spzr:G5C33_04550"/>
<evidence type="ECO:0000256" key="7">
    <source>
        <dbReference type="ARBA" id="ARBA00023004"/>
    </source>
</evidence>
<dbReference type="PROSITE" id="PS51007">
    <property type="entry name" value="CYTC"/>
    <property type="match status" value="1"/>
</dbReference>
<keyword evidence="3 9" id="KW-0349">Heme</keyword>
<dbReference type="Proteomes" id="UP000501568">
    <property type="component" value="Chromosome"/>
</dbReference>
<dbReference type="PANTHER" id="PTHR10266">
    <property type="entry name" value="CYTOCHROME C1"/>
    <property type="match status" value="1"/>
</dbReference>
<evidence type="ECO:0000256" key="10">
    <source>
        <dbReference type="SAM" id="Phobius"/>
    </source>
</evidence>
<evidence type="ECO:0000256" key="6">
    <source>
        <dbReference type="ARBA" id="ARBA00022989"/>
    </source>
</evidence>
<dbReference type="GO" id="GO:0020037">
    <property type="term" value="F:heme binding"/>
    <property type="evidence" value="ECO:0007669"/>
    <property type="project" value="InterPro"/>
</dbReference>
<dbReference type="PANTHER" id="PTHR10266:SF3">
    <property type="entry name" value="CYTOCHROME C1, HEME PROTEIN, MITOCHONDRIAL"/>
    <property type="match status" value="1"/>
</dbReference>